<evidence type="ECO:0000313" key="1">
    <source>
        <dbReference type="EMBL" id="AZB20332.1"/>
    </source>
</evidence>
<evidence type="ECO:0000313" key="2">
    <source>
        <dbReference type="Proteomes" id="UP000269015"/>
    </source>
</evidence>
<name>A0AAD0Z061_CHRID</name>
<accession>A0AAD0Z061</accession>
<proteinExistence type="predicted"/>
<protein>
    <submittedName>
        <fullName evidence="1">Uncharacterized protein</fullName>
    </submittedName>
</protein>
<sequence length="227" mass="26548">MAIDKEIKKKINRDWQDAFPQLSIYSQNKLYKIIGPLIIGLELIKSPFTDSYSPYFMMYSLWKSDIKTNLDYPIILKYFKNKKGFQFEIPYEQDSIYFDEVLESVHKQLPISFDEGISLDKVVSVLDEYSKTPPLSAAPNSYLQAVVYEAKLKISLYLSSDHANTILQEIEQKDWDINHFKACGVVVSNWILDLYECIANREDFLRQIEINKQDKKISKLYSSELIL</sequence>
<reference evidence="1 2" key="1">
    <citation type="submission" date="2018-11" db="EMBL/GenBank/DDBJ databases">
        <title>Proposal to divide the Flavobacteriaceae and reorganize its genera based on Amino Acid Identity values calculated from whole genome sequences.</title>
        <authorList>
            <person name="Nicholson A.C."/>
            <person name="Gulvik C.A."/>
            <person name="Whitney A.M."/>
            <person name="Humrighouse B.W."/>
            <person name="Bell M."/>
            <person name="Holmes B."/>
            <person name="Steigerwalt A.G."/>
            <person name="Villarma A."/>
            <person name="Sheth M."/>
            <person name="Batra D."/>
            <person name="Pryor J."/>
            <person name="Bernardet J.-F."/>
            <person name="Hugo C."/>
            <person name="Kampfer P."/>
            <person name="Newman J."/>
            <person name="McQuiston J.R."/>
        </authorList>
    </citation>
    <scope>NUCLEOTIDE SEQUENCE [LARGE SCALE GENOMIC DNA]</scope>
    <source>
        <strain evidence="1 2">H5559</strain>
    </source>
</reference>
<dbReference type="Proteomes" id="UP000269015">
    <property type="component" value="Chromosome"/>
</dbReference>
<dbReference type="AlphaFoldDB" id="A0AAD0Z061"/>
<dbReference type="EMBL" id="CP033930">
    <property type="protein sequence ID" value="AZB20332.1"/>
    <property type="molecule type" value="Genomic_DNA"/>
</dbReference>
<gene>
    <name evidence="1" type="ORF">EG352_22550</name>
</gene>
<dbReference type="RefSeq" id="WP_061085303.1">
    <property type="nucleotide sequence ID" value="NZ_CP033828.1"/>
</dbReference>
<organism evidence="1 2">
    <name type="scientific">Chryseobacterium indologenes</name>
    <name type="common">Flavobacterium indologenes</name>
    <dbReference type="NCBI Taxonomy" id="253"/>
    <lineage>
        <taxon>Bacteria</taxon>
        <taxon>Pseudomonadati</taxon>
        <taxon>Bacteroidota</taxon>
        <taxon>Flavobacteriia</taxon>
        <taxon>Flavobacteriales</taxon>
        <taxon>Weeksellaceae</taxon>
        <taxon>Chryseobacterium group</taxon>
        <taxon>Chryseobacterium</taxon>
    </lineage>
</organism>